<dbReference type="InterPro" id="IPR036388">
    <property type="entry name" value="WH-like_DNA-bd_sf"/>
</dbReference>
<keyword evidence="4" id="KW-0238">DNA-binding</keyword>
<evidence type="ECO:0000256" key="4">
    <source>
        <dbReference type="ARBA" id="ARBA00023125"/>
    </source>
</evidence>
<dbReference type="Pfam" id="PF04542">
    <property type="entry name" value="Sigma70_r2"/>
    <property type="match status" value="1"/>
</dbReference>
<evidence type="ECO:0000256" key="2">
    <source>
        <dbReference type="ARBA" id="ARBA00023015"/>
    </source>
</evidence>
<evidence type="ECO:0000259" key="7">
    <source>
        <dbReference type="Pfam" id="PF08281"/>
    </source>
</evidence>
<organism evidence="8 9">
    <name type="scientific">Lacinutrix iliipiscaria</name>
    <dbReference type="NCBI Taxonomy" id="1230532"/>
    <lineage>
        <taxon>Bacteria</taxon>
        <taxon>Pseudomonadati</taxon>
        <taxon>Bacteroidota</taxon>
        <taxon>Flavobacteriia</taxon>
        <taxon>Flavobacteriales</taxon>
        <taxon>Flavobacteriaceae</taxon>
        <taxon>Lacinutrix</taxon>
    </lineage>
</organism>
<feature type="domain" description="RNA polymerase sigma-70 region 2" evidence="6">
    <location>
        <begin position="26"/>
        <end position="91"/>
    </location>
</feature>
<feature type="domain" description="RNA polymerase sigma factor 70 region 4 type 2" evidence="7">
    <location>
        <begin position="120"/>
        <end position="170"/>
    </location>
</feature>
<evidence type="ECO:0000313" key="8">
    <source>
        <dbReference type="EMBL" id="MFD2824731.1"/>
    </source>
</evidence>
<keyword evidence="2" id="KW-0805">Transcription regulation</keyword>
<dbReference type="InterPro" id="IPR014284">
    <property type="entry name" value="RNA_pol_sigma-70_dom"/>
</dbReference>
<gene>
    <name evidence="8" type="ORF">ACFS5M_13695</name>
</gene>
<dbReference type="Proteomes" id="UP001597533">
    <property type="component" value="Unassembled WGS sequence"/>
</dbReference>
<dbReference type="CDD" id="cd06171">
    <property type="entry name" value="Sigma70_r4"/>
    <property type="match status" value="1"/>
</dbReference>
<proteinExistence type="inferred from homology"/>
<dbReference type="RefSeq" id="WP_183489396.1">
    <property type="nucleotide sequence ID" value="NZ_JBHUOV010000015.1"/>
</dbReference>
<dbReference type="Gene3D" id="1.10.1740.10">
    <property type="match status" value="1"/>
</dbReference>
<dbReference type="SUPFAM" id="SSF88659">
    <property type="entry name" value="Sigma3 and sigma4 domains of RNA polymerase sigma factors"/>
    <property type="match status" value="1"/>
</dbReference>
<sequence length="184" mass="21351">MKTNKQIDAALVEAYQLGDKAALAKLVKRWHLLFCKKAHWLLKDADASKDIAQESWTTIMAKMETLKDTSKFGSWALRIVYSKALDALRKMNKERINQQDYAKDQVVFVEDDKENLQLKNALLKAIRSLPSQQQLVIKLFYVEDYSLKEISKTLNISVGTVKSRLFHAREILKRTLKHTHYENV</sequence>
<reference evidence="9" key="1">
    <citation type="journal article" date="2019" name="Int. J. Syst. Evol. Microbiol.">
        <title>The Global Catalogue of Microorganisms (GCM) 10K type strain sequencing project: providing services to taxonomists for standard genome sequencing and annotation.</title>
        <authorList>
            <consortium name="The Broad Institute Genomics Platform"/>
            <consortium name="The Broad Institute Genome Sequencing Center for Infectious Disease"/>
            <person name="Wu L."/>
            <person name="Ma J."/>
        </authorList>
    </citation>
    <scope>NUCLEOTIDE SEQUENCE [LARGE SCALE GENOMIC DNA]</scope>
    <source>
        <strain evidence="9">KCTC 32141</strain>
    </source>
</reference>
<dbReference type="InterPro" id="IPR007627">
    <property type="entry name" value="RNA_pol_sigma70_r2"/>
</dbReference>
<name>A0ABW5WR05_9FLAO</name>
<protein>
    <submittedName>
        <fullName evidence="8">RNA polymerase sigma factor</fullName>
    </submittedName>
</protein>
<keyword evidence="5" id="KW-0804">Transcription</keyword>
<accession>A0ABW5WR05</accession>
<evidence type="ECO:0000256" key="3">
    <source>
        <dbReference type="ARBA" id="ARBA00023082"/>
    </source>
</evidence>
<dbReference type="InterPro" id="IPR039425">
    <property type="entry name" value="RNA_pol_sigma-70-like"/>
</dbReference>
<dbReference type="InterPro" id="IPR013325">
    <property type="entry name" value="RNA_pol_sigma_r2"/>
</dbReference>
<evidence type="ECO:0000256" key="5">
    <source>
        <dbReference type="ARBA" id="ARBA00023163"/>
    </source>
</evidence>
<evidence type="ECO:0000259" key="6">
    <source>
        <dbReference type="Pfam" id="PF04542"/>
    </source>
</evidence>
<dbReference type="EMBL" id="JBHUOV010000015">
    <property type="protein sequence ID" value="MFD2824731.1"/>
    <property type="molecule type" value="Genomic_DNA"/>
</dbReference>
<keyword evidence="3" id="KW-0731">Sigma factor</keyword>
<dbReference type="SUPFAM" id="SSF88946">
    <property type="entry name" value="Sigma2 domain of RNA polymerase sigma factors"/>
    <property type="match status" value="1"/>
</dbReference>
<dbReference type="InterPro" id="IPR013249">
    <property type="entry name" value="RNA_pol_sigma70_r4_t2"/>
</dbReference>
<comment type="similarity">
    <text evidence="1">Belongs to the sigma-70 factor family. ECF subfamily.</text>
</comment>
<dbReference type="Pfam" id="PF08281">
    <property type="entry name" value="Sigma70_r4_2"/>
    <property type="match status" value="1"/>
</dbReference>
<evidence type="ECO:0000256" key="1">
    <source>
        <dbReference type="ARBA" id="ARBA00010641"/>
    </source>
</evidence>
<evidence type="ECO:0000313" key="9">
    <source>
        <dbReference type="Proteomes" id="UP001597533"/>
    </source>
</evidence>
<dbReference type="PANTHER" id="PTHR43133:SF8">
    <property type="entry name" value="RNA POLYMERASE SIGMA FACTOR HI_1459-RELATED"/>
    <property type="match status" value="1"/>
</dbReference>
<keyword evidence="9" id="KW-1185">Reference proteome</keyword>
<dbReference type="Gene3D" id="1.10.10.10">
    <property type="entry name" value="Winged helix-like DNA-binding domain superfamily/Winged helix DNA-binding domain"/>
    <property type="match status" value="1"/>
</dbReference>
<dbReference type="NCBIfam" id="TIGR02937">
    <property type="entry name" value="sigma70-ECF"/>
    <property type="match status" value="1"/>
</dbReference>
<comment type="caution">
    <text evidence="8">The sequence shown here is derived from an EMBL/GenBank/DDBJ whole genome shotgun (WGS) entry which is preliminary data.</text>
</comment>
<dbReference type="PANTHER" id="PTHR43133">
    <property type="entry name" value="RNA POLYMERASE ECF-TYPE SIGMA FACTO"/>
    <property type="match status" value="1"/>
</dbReference>
<dbReference type="InterPro" id="IPR013324">
    <property type="entry name" value="RNA_pol_sigma_r3/r4-like"/>
</dbReference>